<comment type="caution">
    <text evidence="1">The sequence shown here is derived from an EMBL/GenBank/DDBJ whole genome shotgun (WGS) entry which is preliminary data.</text>
</comment>
<name>A0A366JIJ0_CYTFI</name>
<organism evidence="1 2">
    <name type="scientific">Cytobacillus firmus</name>
    <name type="common">Bacillus firmus</name>
    <dbReference type="NCBI Taxonomy" id="1399"/>
    <lineage>
        <taxon>Bacteria</taxon>
        <taxon>Bacillati</taxon>
        <taxon>Bacillota</taxon>
        <taxon>Bacilli</taxon>
        <taxon>Bacillales</taxon>
        <taxon>Bacillaceae</taxon>
        <taxon>Cytobacillus</taxon>
    </lineage>
</organism>
<sequence>MGILYETLVDESLLELFEVVMLELSAAFSNSSKFLFVVPFSPNAHKPSYGRFNKVFTLLSSDV</sequence>
<dbReference type="RefSeq" id="WP_113885681.1">
    <property type="nucleotide sequence ID" value="NZ_QNSF01000031.1"/>
</dbReference>
<gene>
    <name evidence="1" type="ORF">DFO70_13114</name>
</gene>
<dbReference type="EMBL" id="QNSF01000031">
    <property type="protein sequence ID" value="RBP86181.1"/>
    <property type="molecule type" value="Genomic_DNA"/>
</dbReference>
<dbReference type="Proteomes" id="UP000252731">
    <property type="component" value="Unassembled WGS sequence"/>
</dbReference>
<reference evidence="1 2" key="1">
    <citation type="submission" date="2018-06" db="EMBL/GenBank/DDBJ databases">
        <title>Freshwater and sediment microbial communities from various areas in North America, analyzing microbe dynamics in response to fracking.</title>
        <authorList>
            <person name="Lamendella R."/>
        </authorList>
    </citation>
    <scope>NUCLEOTIDE SEQUENCE [LARGE SCALE GENOMIC DNA]</scope>
    <source>
        <strain evidence="1 2">14_TX</strain>
    </source>
</reference>
<evidence type="ECO:0000313" key="1">
    <source>
        <dbReference type="EMBL" id="RBP86181.1"/>
    </source>
</evidence>
<evidence type="ECO:0000313" key="2">
    <source>
        <dbReference type="Proteomes" id="UP000252731"/>
    </source>
</evidence>
<proteinExistence type="predicted"/>
<protein>
    <submittedName>
        <fullName evidence="1">Uncharacterized protein</fullName>
    </submittedName>
</protein>
<dbReference type="AlphaFoldDB" id="A0A366JIJ0"/>
<keyword evidence="2" id="KW-1185">Reference proteome</keyword>
<accession>A0A366JIJ0</accession>